<name>A0A142JSH0_9BURK</name>
<keyword evidence="2" id="KW-0560">Oxidoreductase</keyword>
<dbReference type="PANTHER" id="PTHR34846">
    <property type="entry name" value="4-CARBOXYMUCONOLACTONE DECARBOXYLASE FAMILY PROTEIN (AFU_ORTHOLOGUE AFUA_6G11590)"/>
    <property type="match status" value="1"/>
</dbReference>
<dbReference type="SUPFAM" id="SSF69118">
    <property type="entry name" value="AhpD-like"/>
    <property type="match status" value="1"/>
</dbReference>
<dbReference type="InterPro" id="IPR029032">
    <property type="entry name" value="AhpD-like"/>
</dbReference>
<feature type="domain" description="Carboxymuconolactone decarboxylase-like" evidence="1">
    <location>
        <begin position="18"/>
        <end position="100"/>
    </location>
</feature>
<evidence type="ECO:0000313" key="2">
    <source>
        <dbReference type="EMBL" id="AMR81032.1"/>
    </source>
</evidence>
<evidence type="ECO:0000313" key="3">
    <source>
        <dbReference type="Proteomes" id="UP000075238"/>
    </source>
</evidence>
<proteinExistence type="predicted"/>
<dbReference type="PANTHER" id="PTHR34846:SF7">
    <property type="entry name" value="BLL7811 PROTEIN"/>
    <property type="match status" value="1"/>
</dbReference>
<dbReference type="OrthoDB" id="9801997at2"/>
<sequence>MPDPHASMTFDSFTRAAPGVYAALRALGTAVDDSGLEKPLTELVKVRVSQLNGCAFCLQFHLNLARRHGVDARKLDLVAVWREAGVHSAREQAALGWAEALTVLSASAGAGAEHARQQALAQVREHFSESEIPYLAASIAAIQAWNRIAAGLQFPPPPAEAAGSAA</sequence>
<keyword evidence="2" id="KW-0575">Peroxidase</keyword>
<dbReference type="STRING" id="1796606.A2G96_24795"/>
<dbReference type="Proteomes" id="UP000075238">
    <property type="component" value="Chromosome 2"/>
</dbReference>
<reference evidence="2 3" key="1">
    <citation type="submission" date="2016-03" db="EMBL/GenBank/DDBJ databases">
        <title>Complete genome sequence of a novel chlorpyrifos degrading bacterium, Cupriavidus nantongensis sp. X1.</title>
        <authorList>
            <person name="Fang L."/>
        </authorList>
    </citation>
    <scope>NUCLEOTIDE SEQUENCE [LARGE SCALE GENOMIC DNA]</scope>
    <source>
        <strain evidence="2 3">X1</strain>
    </source>
</reference>
<gene>
    <name evidence="2" type="ORF">A2G96_24795</name>
</gene>
<dbReference type="InterPro" id="IPR003779">
    <property type="entry name" value="CMD-like"/>
</dbReference>
<dbReference type="NCBIfam" id="TIGR00778">
    <property type="entry name" value="ahpD_dom"/>
    <property type="match status" value="1"/>
</dbReference>
<dbReference type="KEGG" id="cnan:A2G96_24795"/>
<dbReference type="GO" id="GO:0051920">
    <property type="term" value="F:peroxiredoxin activity"/>
    <property type="evidence" value="ECO:0007669"/>
    <property type="project" value="InterPro"/>
</dbReference>
<dbReference type="RefSeq" id="WP_062802849.1">
    <property type="nucleotide sequence ID" value="NZ_CP014845.1"/>
</dbReference>
<dbReference type="InterPro" id="IPR004675">
    <property type="entry name" value="AhpD_core"/>
</dbReference>
<dbReference type="EMBL" id="CP014845">
    <property type="protein sequence ID" value="AMR81032.1"/>
    <property type="molecule type" value="Genomic_DNA"/>
</dbReference>
<organism evidence="2 3">
    <name type="scientific">Cupriavidus nantongensis</name>
    <dbReference type="NCBI Taxonomy" id="1796606"/>
    <lineage>
        <taxon>Bacteria</taxon>
        <taxon>Pseudomonadati</taxon>
        <taxon>Pseudomonadota</taxon>
        <taxon>Betaproteobacteria</taxon>
        <taxon>Burkholderiales</taxon>
        <taxon>Burkholderiaceae</taxon>
        <taxon>Cupriavidus</taxon>
    </lineage>
</organism>
<keyword evidence="3" id="KW-1185">Reference proteome</keyword>
<dbReference type="AlphaFoldDB" id="A0A142JSH0"/>
<protein>
    <submittedName>
        <fullName evidence="2">Alkylhydroperoxidase</fullName>
    </submittedName>
</protein>
<dbReference type="Gene3D" id="1.20.1290.10">
    <property type="entry name" value="AhpD-like"/>
    <property type="match status" value="1"/>
</dbReference>
<dbReference type="Pfam" id="PF02627">
    <property type="entry name" value="CMD"/>
    <property type="match status" value="1"/>
</dbReference>
<accession>A0A142JSH0</accession>
<evidence type="ECO:0000259" key="1">
    <source>
        <dbReference type="Pfam" id="PF02627"/>
    </source>
</evidence>